<comment type="similarity">
    <text evidence="4">Belongs to the enoyl-CoA hydratase/isomerase family.</text>
</comment>
<keyword evidence="9" id="KW-1185">Reference proteome</keyword>
<dbReference type="InterPro" id="IPR029045">
    <property type="entry name" value="ClpP/crotonase-like_dom_sf"/>
</dbReference>
<name>R0I733_EXST2</name>
<evidence type="ECO:0000256" key="5">
    <source>
        <dbReference type="ARBA" id="ARBA00023026"/>
    </source>
</evidence>
<dbReference type="OrthoDB" id="448450at2759"/>
<sequence>MTSSADYTDIKFEIRGQIGIITLNRPKVLNTFGGNLLADVVKALRVLDAHPDTVFTVLTGAGRFFSAGADITMFGDKVEYADETAKRIATMNRFSLSRELMQQMIDHKKVFVLALNGPGVGGGSAWFPGVADIILASSTAWLQCPFSSLALVPEQGSTTMLAQSMGVHRANDFLMFGRKFSAKELVDAGLYNYVWDATGDEFQKKVIEFLEGQLEVNDGKAMMEVKRLQNAPLRSSRMMAVTDALSALADRIVDGAPVKRFDMKRKELEAKRKARSNL</sequence>
<evidence type="ECO:0008006" key="10">
    <source>
        <dbReference type="Google" id="ProtNLM"/>
    </source>
</evidence>
<dbReference type="Proteomes" id="UP000016935">
    <property type="component" value="Unassembled WGS sequence"/>
</dbReference>
<dbReference type="SUPFAM" id="SSF52096">
    <property type="entry name" value="ClpP/crotonase"/>
    <property type="match status" value="1"/>
</dbReference>
<protein>
    <recommendedName>
        <fullName evidence="10">Peroxisomal d3,d2-enoyl-CoA isomerase</fullName>
    </recommendedName>
</protein>
<reference evidence="8 9" key="1">
    <citation type="journal article" date="2012" name="PLoS Pathog.">
        <title>Diverse lifestyles and strategies of plant pathogenesis encoded in the genomes of eighteen Dothideomycetes fungi.</title>
        <authorList>
            <person name="Ohm R.A."/>
            <person name="Feau N."/>
            <person name="Henrissat B."/>
            <person name="Schoch C.L."/>
            <person name="Horwitz B.A."/>
            <person name="Barry K.W."/>
            <person name="Condon B.J."/>
            <person name="Copeland A.C."/>
            <person name="Dhillon B."/>
            <person name="Glaser F."/>
            <person name="Hesse C.N."/>
            <person name="Kosti I."/>
            <person name="LaButti K."/>
            <person name="Lindquist E.A."/>
            <person name="Lucas S."/>
            <person name="Salamov A.A."/>
            <person name="Bradshaw R.E."/>
            <person name="Ciuffetti L."/>
            <person name="Hamelin R.C."/>
            <person name="Kema G.H.J."/>
            <person name="Lawrence C."/>
            <person name="Scott J.A."/>
            <person name="Spatafora J.W."/>
            <person name="Turgeon B.G."/>
            <person name="de Wit P.J.G.M."/>
            <person name="Zhong S."/>
            <person name="Goodwin S.B."/>
            <person name="Grigoriev I.V."/>
        </authorList>
    </citation>
    <scope>NUCLEOTIDE SEQUENCE [LARGE SCALE GENOMIC DNA]</scope>
    <source>
        <strain evidence="9">28A</strain>
    </source>
</reference>
<dbReference type="InterPro" id="IPR051053">
    <property type="entry name" value="ECH/Chromodomain_protein"/>
</dbReference>
<accession>R0I733</accession>
<dbReference type="HOGENOM" id="CLU_009834_6_0_1"/>
<gene>
    <name evidence="8" type="ORF">SETTUDRAFT_174057</name>
</gene>
<dbReference type="CDD" id="cd06558">
    <property type="entry name" value="crotonase-like"/>
    <property type="match status" value="1"/>
</dbReference>
<keyword evidence="5" id="KW-0843">Virulence</keyword>
<evidence type="ECO:0000256" key="6">
    <source>
        <dbReference type="ARBA" id="ARBA00023140"/>
    </source>
</evidence>
<dbReference type="FunFam" id="3.90.226.10:FF:000048">
    <property type="entry name" value="3,2-trans-enoyl-CoA isomerase"/>
    <property type="match status" value="1"/>
</dbReference>
<evidence type="ECO:0000256" key="4">
    <source>
        <dbReference type="ARBA" id="ARBA00005254"/>
    </source>
</evidence>
<proteinExistence type="inferred from homology"/>
<dbReference type="eggNOG" id="KOG0016">
    <property type="taxonomic scope" value="Eukaryota"/>
</dbReference>
<evidence type="ECO:0000256" key="2">
    <source>
        <dbReference type="ARBA" id="ARBA00004685"/>
    </source>
</evidence>
<dbReference type="GO" id="GO:0006635">
    <property type="term" value="P:fatty acid beta-oxidation"/>
    <property type="evidence" value="ECO:0007669"/>
    <property type="project" value="TreeGrafter"/>
</dbReference>
<keyword evidence="6" id="KW-0576">Peroxisome</keyword>
<comment type="pathway">
    <text evidence="2">Mycotoxin biosynthesis.</text>
</comment>
<dbReference type="PANTHER" id="PTHR43684:SF3">
    <property type="entry name" value="PEROXISOMAL D3,D2-ENOYL-COA ISOMERASE"/>
    <property type="match status" value="1"/>
</dbReference>
<dbReference type="STRING" id="671987.R0I733"/>
<evidence type="ECO:0000313" key="8">
    <source>
        <dbReference type="EMBL" id="EOA81286.1"/>
    </source>
</evidence>
<organism evidence="8 9">
    <name type="scientific">Exserohilum turcicum (strain 28A)</name>
    <name type="common">Northern leaf blight fungus</name>
    <name type="synonym">Setosphaeria turcica</name>
    <dbReference type="NCBI Taxonomy" id="671987"/>
    <lineage>
        <taxon>Eukaryota</taxon>
        <taxon>Fungi</taxon>
        <taxon>Dikarya</taxon>
        <taxon>Ascomycota</taxon>
        <taxon>Pezizomycotina</taxon>
        <taxon>Dothideomycetes</taxon>
        <taxon>Pleosporomycetidae</taxon>
        <taxon>Pleosporales</taxon>
        <taxon>Pleosporineae</taxon>
        <taxon>Pleosporaceae</taxon>
        <taxon>Exserohilum</taxon>
    </lineage>
</organism>
<dbReference type="Gene3D" id="3.90.226.10">
    <property type="entry name" value="2-enoyl-CoA Hydratase, Chain A, domain 1"/>
    <property type="match status" value="1"/>
</dbReference>
<dbReference type="AlphaFoldDB" id="R0I733"/>
<reference evidence="8 9" key="2">
    <citation type="journal article" date="2013" name="PLoS Genet.">
        <title>Comparative genome structure, secondary metabolite, and effector coding capacity across Cochliobolus pathogens.</title>
        <authorList>
            <person name="Condon B.J."/>
            <person name="Leng Y."/>
            <person name="Wu D."/>
            <person name="Bushley K.E."/>
            <person name="Ohm R.A."/>
            <person name="Otillar R."/>
            <person name="Martin J."/>
            <person name="Schackwitz W."/>
            <person name="Grimwood J."/>
            <person name="MohdZainudin N."/>
            <person name="Xue C."/>
            <person name="Wang R."/>
            <person name="Manning V.A."/>
            <person name="Dhillon B."/>
            <person name="Tu Z.J."/>
            <person name="Steffenson B.J."/>
            <person name="Salamov A."/>
            <person name="Sun H."/>
            <person name="Lowry S."/>
            <person name="LaButti K."/>
            <person name="Han J."/>
            <person name="Copeland A."/>
            <person name="Lindquist E."/>
            <person name="Barry K."/>
            <person name="Schmutz J."/>
            <person name="Baker S.E."/>
            <person name="Ciuffetti L.M."/>
            <person name="Grigoriev I.V."/>
            <person name="Zhong S."/>
            <person name="Turgeon B.G."/>
        </authorList>
    </citation>
    <scope>NUCLEOTIDE SEQUENCE [LARGE SCALE GENOMIC DNA]</scope>
    <source>
        <strain evidence="9">28A</strain>
    </source>
</reference>
<dbReference type="EMBL" id="KB908866">
    <property type="protein sequence ID" value="EOA81286.1"/>
    <property type="molecule type" value="Genomic_DNA"/>
</dbReference>
<evidence type="ECO:0000256" key="3">
    <source>
        <dbReference type="ARBA" id="ARBA00005005"/>
    </source>
</evidence>
<dbReference type="PANTHER" id="PTHR43684">
    <property type="match status" value="1"/>
</dbReference>
<keyword evidence="7" id="KW-0413">Isomerase</keyword>
<dbReference type="GeneID" id="19401289"/>
<comment type="subcellular location">
    <subcellularLocation>
        <location evidence="1">Peroxisome</location>
    </subcellularLocation>
</comment>
<dbReference type="Pfam" id="PF00378">
    <property type="entry name" value="ECH_1"/>
    <property type="match status" value="1"/>
</dbReference>
<dbReference type="InterPro" id="IPR001753">
    <property type="entry name" value="Enoyl-CoA_hydra/iso"/>
</dbReference>
<evidence type="ECO:0000256" key="1">
    <source>
        <dbReference type="ARBA" id="ARBA00004275"/>
    </source>
</evidence>
<evidence type="ECO:0000313" key="9">
    <source>
        <dbReference type="Proteomes" id="UP000016935"/>
    </source>
</evidence>
<evidence type="ECO:0000256" key="7">
    <source>
        <dbReference type="ARBA" id="ARBA00023235"/>
    </source>
</evidence>
<comment type="pathway">
    <text evidence="3">Lipid metabolism; fatty acid beta-oxidation.</text>
</comment>
<dbReference type="GO" id="GO:0005782">
    <property type="term" value="C:peroxisomal matrix"/>
    <property type="evidence" value="ECO:0007669"/>
    <property type="project" value="TreeGrafter"/>
</dbReference>
<dbReference type="RefSeq" id="XP_008030796.1">
    <property type="nucleotide sequence ID" value="XM_008032605.1"/>
</dbReference>
<dbReference type="GO" id="GO:0016853">
    <property type="term" value="F:isomerase activity"/>
    <property type="evidence" value="ECO:0007669"/>
    <property type="project" value="UniProtKB-KW"/>
</dbReference>